<evidence type="ECO:0000256" key="4">
    <source>
        <dbReference type="ARBA" id="ARBA00022840"/>
    </source>
</evidence>
<evidence type="ECO:0000256" key="5">
    <source>
        <dbReference type="PROSITE-ProRule" id="PRU10141"/>
    </source>
</evidence>
<dbReference type="Gene3D" id="1.10.510.10">
    <property type="entry name" value="Transferase(Phosphotransferase) domain 1"/>
    <property type="match status" value="1"/>
</dbReference>
<dbReference type="PROSITE" id="PS00107">
    <property type="entry name" value="PROTEIN_KINASE_ATP"/>
    <property type="match status" value="1"/>
</dbReference>
<evidence type="ECO:0000259" key="7">
    <source>
        <dbReference type="PROSITE" id="PS50011"/>
    </source>
</evidence>
<keyword evidence="3" id="KW-0418">Kinase</keyword>
<dbReference type="SUPFAM" id="SSF56112">
    <property type="entry name" value="Protein kinase-like (PK-like)"/>
    <property type="match status" value="1"/>
</dbReference>
<evidence type="ECO:0000256" key="3">
    <source>
        <dbReference type="ARBA" id="ARBA00022777"/>
    </source>
</evidence>
<keyword evidence="1" id="KW-0808">Transferase</keyword>
<evidence type="ECO:0000256" key="6">
    <source>
        <dbReference type="RuleBase" id="RU000304"/>
    </source>
</evidence>
<comment type="caution">
    <text evidence="8">The sequence shown here is derived from an EMBL/GenBank/DDBJ whole genome shotgun (WGS) entry which is preliminary data.</text>
</comment>
<accession>A0AA88DHL3</accession>
<dbReference type="PANTHER" id="PTHR48011">
    <property type="entry name" value="CCR4-NOT TRANSCRIPTIONAL COMPLEX SUBUNIT CAF120-RELATED"/>
    <property type="match status" value="1"/>
</dbReference>
<evidence type="ECO:0000256" key="1">
    <source>
        <dbReference type="ARBA" id="ARBA00022679"/>
    </source>
</evidence>
<organism evidence="8 9">
    <name type="scientific">Ficus carica</name>
    <name type="common">Common fig</name>
    <dbReference type="NCBI Taxonomy" id="3494"/>
    <lineage>
        <taxon>Eukaryota</taxon>
        <taxon>Viridiplantae</taxon>
        <taxon>Streptophyta</taxon>
        <taxon>Embryophyta</taxon>
        <taxon>Tracheophyta</taxon>
        <taxon>Spermatophyta</taxon>
        <taxon>Magnoliopsida</taxon>
        <taxon>eudicotyledons</taxon>
        <taxon>Gunneridae</taxon>
        <taxon>Pentapetalae</taxon>
        <taxon>rosids</taxon>
        <taxon>fabids</taxon>
        <taxon>Rosales</taxon>
        <taxon>Moraceae</taxon>
        <taxon>Ficeae</taxon>
        <taxon>Ficus</taxon>
    </lineage>
</organism>
<dbReference type="PANTHER" id="PTHR48011:SF56">
    <property type="entry name" value="PROTEIN KINASE DOMAIN-CONTAINING PROTEIN"/>
    <property type="match status" value="1"/>
</dbReference>
<keyword evidence="9" id="KW-1185">Reference proteome</keyword>
<feature type="domain" description="Protein kinase" evidence="7">
    <location>
        <begin position="10"/>
        <end position="278"/>
    </location>
</feature>
<comment type="similarity">
    <text evidence="6">Belongs to the protein kinase superfamily.</text>
</comment>
<evidence type="ECO:0000313" key="9">
    <source>
        <dbReference type="Proteomes" id="UP001187192"/>
    </source>
</evidence>
<dbReference type="InterPro" id="IPR052751">
    <property type="entry name" value="Plant_MAPKKK"/>
</dbReference>
<evidence type="ECO:0000256" key="2">
    <source>
        <dbReference type="ARBA" id="ARBA00022741"/>
    </source>
</evidence>
<dbReference type="InterPro" id="IPR008271">
    <property type="entry name" value="Ser/Thr_kinase_AS"/>
</dbReference>
<dbReference type="InterPro" id="IPR011009">
    <property type="entry name" value="Kinase-like_dom_sf"/>
</dbReference>
<dbReference type="InterPro" id="IPR000719">
    <property type="entry name" value="Prot_kinase_dom"/>
</dbReference>
<dbReference type="GO" id="GO:0005524">
    <property type="term" value="F:ATP binding"/>
    <property type="evidence" value="ECO:0007669"/>
    <property type="project" value="UniProtKB-UniRule"/>
</dbReference>
<dbReference type="GO" id="GO:0004674">
    <property type="term" value="F:protein serine/threonine kinase activity"/>
    <property type="evidence" value="ECO:0007669"/>
    <property type="project" value="UniProtKB-KW"/>
</dbReference>
<dbReference type="Pfam" id="PF00069">
    <property type="entry name" value="Pkinase"/>
    <property type="match status" value="1"/>
</dbReference>
<feature type="binding site" evidence="5">
    <location>
        <position position="47"/>
    </location>
    <ligand>
        <name>ATP</name>
        <dbReference type="ChEBI" id="CHEBI:30616"/>
    </ligand>
</feature>
<name>A0AA88DHL3_FICCA</name>
<dbReference type="InterPro" id="IPR017441">
    <property type="entry name" value="Protein_kinase_ATP_BS"/>
</dbReference>
<dbReference type="PROSITE" id="PS00108">
    <property type="entry name" value="PROTEIN_KINASE_ST"/>
    <property type="match status" value="1"/>
</dbReference>
<gene>
    <name evidence="8" type="ORF">TIFTF001_009990</name>
</gene>
<evidence type="ECO:0000313" key="8">
    <source>
        <dbReference type="EMBL" id="GMN40764.1"/>
    </source>
</evidence>
<dbReference type="SMART" id="SM00220">
    <property type="entry name" value="S_TKc"/>
    <property type="match status" value="1"/>
</dbReference>
<keyword evidence="2 5" id="KW-0547">Nucleotide-binding</keyword>
<keyword evidence="4 5" id="KW-0067">ATP-binding</keyword>
<proteinExistence type="inferred from homology"/>
<dbReference type="Proteomes" id="UP001187192">
    <property type="component" value="Unassembled WGS sequence"/>
</dbReference>
<reference evidence="8" key="1">
    <citation type="submission" date="2023-07" db="EMBL/GenBank/DDBJ databases">
        <title>draft genome sequence of fig (Ficus carica).</title>
        <authorList>
            <person name="Takahashi T."/>
            <person name="Nishimura K."/>
        </authorList>
    </citation>
    <scope>NUCLEOTIDE SEQUENCE</scope>
</reference>
<protein>
    <recommendedName>
        <fullName evidence="7">Protein kinase domain-containing protein</fullName>
    </recommendedName>
</protein>
<dbReference type="EMBL" id="BTGU01000011">
    <property type="protein sequence ID" value="GMN40764.1"/>
    <property type="molecule type" value="Genomic_DNA"/>
</dbReference>
<sequence length="322" mass="36027">MHPDNGGTDWTRGQMLGKGSFGSVHLAFLKENHGPRFEGYPTIMAVKSASEISAYDNLKAEKFMLKRFRDCPYIIRCFGDDTTVSYDGQVVLNVFLEFASGGTVFDLIKRTKEEKGSLGVPMESTVRRHTDSILKGLKRIHEEGFVHCDLKPENILLVRQGNDNGGDPLFVAKIADLGLTKRIGTKSTVGSRLYWSPEVIKDNIQEQPSDIWALGCIVFQMLTGKHHWHYACMGLGYQEERVLPNGLSTQAQDFLKGCFRRNPSDRPTAEMLLNHPFVCESIHQNKEDDPRRVFPMTPLSVDKVDDEDSSVVSVIDISSSSG</sequence>
<dbReference type="AlphaFoldDB" id="A0AA88DHL3"/>
<dbReference type="GO" id="GO:0007165">
    <property type="term" value="P:signal transduction"/>
    <property type="evidence" value="ECO:0007669"/>
    <property type="project" value="TreeGrafter"/>
</dbReference>
<keyword evidence="6" id="KW-0723">Serine/threonine-protein kinase</keyword>
<dbReference type="PROSITE" id="PS50011">
    <property type="entry name" value="PROTEIN_KINASE_DOM"/>
    <property type="match status" value="1"/>
</dbReference>